<dbReference type="SMART" id="SM00248">
    <property type="entry name" value="ANK"/>
    <property type="match status" value="6"/>
</dbReference>
<dbReference type="PRINTS" id="PR01415">
    <property type="entry name" value="ANKYRIN"/>
</dbReference>
<dbReference type="AlphaFoldDB" id="K1QVQ8"/>
<dbReference type="InterPro" id="IPR002110">
    <property type="entry name" value="Ankyrin_rpt"/>
</dbReference>
<evidence type="ECO:0000256" key="1">
    <source>
        <dbReference type="ARBA" id="ARBA00022737"/>
    </source>
</evidence>
<dbReference type="GO" id="GO:0051059">
    <property type="term" value="F:NF-kappaB binding"/>
    <property type="evidence" value="ECO:0007669"/>
    <property type="project" value="TreeGrafter"/>
</dbReference>
<dbReference type="EMBL" id="JH818849">
    <property type="protein sequence ID" value="EKC37718.1"/>
    <property type="molecule type" value="Genomic_DNA"/>
</dbReference>
<dbReference type="InParanoid" id="K1QVQ8"/>
<dbReference type="InterPro" id="IPR051070">
    <property type="entry name" value="NF-kappa-B_inhibitor"/>
</dbReference>
<organism evidence="3">
    <name type="scientific">Magallana gigas</name>
    <name type="common">Pacific oyster</name>
    <name type="synonym">Crassostrea gigas</name>
    <dbReference type="NCBI Taxonomy" id="29159"/>
    <lineage>
        <taxon>Eukaryota</taxon>
        <taxon>Metazoa</taxon>
        <taxon>Spiralia</taxon>
        <taxon>Lophotrochozoa</taxon>
        <taxon>Mollusca</taxon>
        <taxon>Bivalvia</taxon>
        <taxon>Autobranchia</taxon>
        <taxon>Pteriomorphia</taxon>
        <taxon>Ostreida</taxon>
        <taxon>Ostreoidea</taxon>
        <taxon>Ostreidae</taxon>
        <taxon>Magallana</taxon>
    </lineage>
</organism>
<name>K1QVQ8_MAGGI</name>
<evidence type="ECO:0000313" key="3">
    <source>
        <dbReference type="EMBL" id="EKC37718.1"/>
    </source>
</evidence>
<keyword evidence="1" id="KW-0677">Repeat</keyword>
<dbReference type="SUPFAM" id="SSF48403">
    <property type="entry name" value="Ankyrin repeat"/>
    <property type="match status" value="1"/>
</dbReference>
<protein>
    <submittedName>
        <fullName evidence="3">NF-kappa-B inhibitor cactus</fullName>
    </submittedName>
</protein>
<dbReference type="PANTHER" id="PTHR46680">
    <property type="entry name" value="NF-KAPPA-B INHIBITOR ALPHA"/>
    <property type="match status" value="1"/>
</dbReference>
<dbReference type="Gene3D" id="1.25.40.20">
    <property type="entry name" value="Ankyrin repeat-containing domain"/>
    <property type="match status" value="1"/>
</dbReference>
<dbReference type="HOGENOM" id="CLU_000134_6_1_1"/>
<dbReference type="PROSITE" id="PS50297">
    <property type="entry name" value="ANK_REP_REGION"/>
    <property type="match status" value="3"/>
</dbReference>
<accession>K1QVQ8</accession>
<gene>
    <name evidence="3" type="ORF">CGI_10020475</name>
</gene>
<dbReference type="Pfam" id="PF12796">
    <property type="entry name" value="Ank_2"/>
    <property type="match status" value="1"/>
</dbReference>
<dbReference type="GO" id="GO:0071356">
    <property type="term" value="P:cellular response to tumor necrosis factor"/>
    <property type="evidence" value="ECO:0007669"/>
    <property type="project" value="TreeGrafter"/>
</dbReference>
<evidence type="ECO:0000256" key="2">
    <source>
        <dbReference type="ARBA" id="ARBA00023043"/>
    </source>
</evidence>
<sequence>MSNRDFARHQNLDEDDLVEDCAPFGGPTEYLKKSAHHFSSDKCDSVCDSGVDLRSVESCYSSYAGSLPVVAEKSPDTQTIEEKLEGLTLGSQNYPSTEETKCSLDDGYISYDRKEVSCELSHDPTPQISPEVFQLYSQDNDGDSQLHMAIINLLVPIALYIIQQAPSRDWLNLPNNMLQTPLHLAVMTRLPQVVKALIDGGADIEARDSKGDTPLHIASREGYDDIALILLAPASTASKRTSQDLEARNYDGQTCLHLAAENTHLPIIRLLVMSGANLNTQDGKSGKSVIHYAAETGNTLLLDFLLQYSTINLHSRTYSGLTAIMLADGRNYHDIVHQLQKYGGSLENVAFDDSSDSEEDMRVALSPSLIRAYGPLSKPSQSS</sequence>
<dbReference type="PROSITE" id="PS50088">
    <property type="entry name" value="ANK_REPEAT"/>
    <property type="match status" value="3"/>
</dbReference>
<dbReference type="GO" id="GO:0005829">
    <property type="term" value="C:cytosol"/>
    <property type="evidence" value="ECO:0007669"/>
    <property type="project" value="TreeGrafter"/>
</dbReference>
<keyword evidence="2" id="KW-0040">ANK repeat</keyword>
<proteinExistence type="predicted"/>
<dbReference type="InterPro" id="IPR036770">
    <property type="entry name" value="Ankyrin_rpt-contain_sf"/>
</dbReference>
<dbReference type="PANTHER" id="PTHR46680:SF3">
    <property type="entry name" value="NF-KAPPA-B INHIBITOR CACTUS"/>
    <property type="match status" value="1"/>
</dbReference>
<reference evidence="3" key="1">
    <citation type="journal article" date="2012" name="Nature">
        <title>The oyster genome reveals stress adaptation and complexity of shell formation.</title>
        <authorList>
            <person name="Zhang G."/>
            <person name="Fang X."/>
            <person name="Guo X."/>
            <person name="Li L."/>
            <person name="Luo R."/>
            <person name="Xu F."/>
            <person name="Yang P."/>
            <person name="Zhang L."/>
            <person name="Wang X."/>
            <person name="Qi H."/>
            <person name="Xiong Z."/>
            <person name="Que H."/>
            <person name="Xie Y."/>
            <person name="Holland P.W."/>
            <person name="Paps J."/>
            <person name="Zhu Y."/>
            <person name="Wu F."/>
            <person name="Chen Y."/>
            <person name="Wang J."/>
            <person name="Peng C."/>
            <person name="Meng J."/>
            <person name="Yang L."/>
            <person name="Liu J."/>
            <person name="Wen B."/>
            <person name="Zhang N."/>
            <person name="Huang Z."/>
            <person name="Zhu Q."/>
            <person name="Feng Y."/>
            <person name="Mount A."/>
            <person name="Hedgecock D."/>
            <person name="Xu Z."/>
            <person name="Liu Y."/>
            <person name="Domazet-Loso T."/>
            <person name="Du Y."/>
            <person name="Sun X."/>
            <person name="Zhang S."/>
            <person name="Liu B."/>
            <person name="Cheng P."/>
            <person name="Jiang X."/>
            <person name="Li J."/>
            <person name="Fan D."/>
            <person name="Wang W."/>
            <person name="Fu W."/>
            <person name="Wang T."/>
            <person name="Wang B."/>
            <person name="Zhang J."/>
            <person name="Peng Z."/>
            <person name="Li Y."/>
            <person name="Li N."/>
            <person name="Wang J."/>
            <person name="Chen M."/>
            <person name="He Y."/>
            <person name="Tan F."/>
            <person name="Song X."/>
            <person name="Zheng Q."/>
            <person name="Huang R."/>
            <person name="Yang H."/>
            <person name="Du X."/>
            <person name="Chen L."/>
            <person name="Yang M."/>
            <person name="Gaffney P.M."/>
            <person name="Wang S."/>
            <person name="Luo L."/>
            <person name="She Z."/>
            <person name="Ming Y."/>
            <person name="Huang W."/>
            <person name="Zhang S."/>
            <person name="Huang B."/>
            <person name="Zhang Y."/>
            <person name="Qu T."/>
            <person name="Ni P."/>
            <person name="Miao G."/>
            <person name="Wang J."/>
            <person name="Wang Q."/>
            <person name="Steinberg C.E."/>
            <person name="Wang H."/>
            <person name="Li N."/>
            <person name="Qian L."/>
            <person name="Zhang G."/>
            <person name="Li Y."/>
            <person name="Yang H."/>
            <person name="Liu X."/>
            <person name="Wang J."/>
            <person name="Yin Y."/>
            <person name="Wang J."/>
        </authorList>
    </citation>
    <scope>NUCLEOTIDE SEQUENCE [LARGE SCALE GENOMIC DNA]</scope>
    <source>
        <strain evidence="3">05x7-T-G4-1.051#20</strain>
    </source>
</reference>